<dbReference type="AlphaFoldDB" id="A0A8H4UJ08"/>
<comment type="similarity">
    <text evidence="3">Belongs to the HRI1 family.</text>
</comment>
<dbReference type="GO" id="GO:0005737">
    <property type="term" value="C:cytoplasm"/>
    <property type="evidence" value="ECO:0007669"/>
    <property type="project" value="UniProtKB-SubCell"/>
</dbReference>
<sequence length="245" mass="26866">MGTISIRKHIRWLPDSASEPTSTIVITSPGKHFVDLRILTPQGSLTGRDGYLTDQPASEPLPLSRLDWAIAGITTSTQRPDPTGAPTSYSTFDHWISSRSLTPELFPDAGFMYPQPDSLTLEKGTMVNPDTGVDTAYEELWDDASPSAVPGEAGVRALVLQAHDEQRGVRGSVVRLGRYAQGLLRVGDAIALERWEWRDGWRRTVRMGDEELPCERILGEEALGEGDVVDVGGRSWKVVEASARL</sequence>
<gene>
    <name evidence="7" type="ORF">FZEAL_6077</name>
</gene>
<accession>A0A8H4UJ08</accession>
<proteinExistence type="inferred from homology"/>
<keyword evidence="5" id="KW-0963">Cytoplasm</keyword>
<evidence type="ECO:0000256" key="5">
    <source>
        <dbReference type="ARBA" id="ARBA00022490"/>
    </source>
</evidence>
<dbReference type="InterPro" id="IPR038744">
    <property type="entry name" value="Hri1_N"/>
</dbReference>
<evidence type="ECO:0000256" key="3">
    <source>
        <dbReference type="ARBA" id="ARBA00005229"/>
    </source>
</evidence>
<evidence type="ECO:0000256" key="6">
    <source>
        <dbReference type="ARBA" id="ARBA00023242"/>
    </source>
</evidence>
<dbReference type="Proteomes" id="UP000635477">
    <property type="component" value="Unassembled WGS sequence"/>
</dbReference>
<evidence type="ECO:0000256" key="4">
    <source>
        <dbReference type="ARBA" id="ARBA00017063"/>
    </source>
</evidence>
<dbReference type="CDD" id="cd11693">
    <property type="entry name" value="HRI1_C_like"/>
    <property type="match status" value="1"/>
</dbReference>
<evidence type="ECO:0000256" key="2">
    <source>
        <dbReference type="ARBA" id="ARBA00004496"/>
    </source>
</evidence>
<evidence type="ECO:0000256" key="1">
    <source>
        <dbReference type="ARBA" id="ARBA00004123"/>
    </source>
</evidence>
<protein>
    <recommendedName>
        <fullName evidence="4">Protein HRI1</fullName>
    </recommendedName>
</protein>
<dbReference type="OrthoDB" id="4045395at2759"/>
<evidence type="ECO:0000313" key="8">
    <source>
        <dbReference type="Proteomes" id="UP000635477"/>
    </source>
</evidence>
<evidence type="ECO:0000313" key="7">
    <source>
        <dbReference type="EMBL" id="KAF4977387.1"/>
    </source>
</evidence>
<dbReference type="Pfam" id="PF16815">
    <property type="entry name" value="HRI1"/>
    <property type="match status" value="1"/>
</dbReference>
<dbReference type="CDD" id="cd11692">
    <property type="entry name" value="HRI1_N_like"/>
    <property type="match status" value="1"/>
</dbReference>
<dbReference type="InterPro" id="IPR043047">
    <property type="entry name" value="Hri1_N_sf"/>
</dbReference>
<reference evidence="7" key="2">
    <citation type="submission" date="2020-05" db="EMBL/GenBank/DDBJ databases">
        <authorList>
            <person name="Kim H.-S."/>
            <person name="Proctor R.H."/>
            <person name="Brown D.W."/>
        </authorList>
    </citation>
    <scope>NUCLEOTIDE SEQUENCE</scope>
    <source>
        <strain evidence="7">NRRL 22465</strain>
    </source>
</reference>
<comment type="subcellular location">
    <subcellularLocation>
        <location evidence="2">Cytoplasm</location>
    </subcellularLocation>
    <subcellularLocation>
        <location evidence="1">Nucleus</location>
    </subcellularLocation>
</comment>
<reference evidence="7" key="1">
    <citation type="journal article" date="2020" name="BMC Genomics">
        <title>Correction to: Identification and distribution of gene clusters required for synthesis of sphingolipid metabolism inhibitors in diverse species of the filamentous fungus Fusarium.</title>
        <authorList>
            <person name="Kim H.S."/>
            <person name="Lohmar J.M."/>
            <person name="Busman M."/>
            <person name="Brown D.W."/>
            <person name="Naumann T.A."/>
            <person name="Divon H.H."/>
            <person name="Lysoe E."/>
            <person name="Uhlig S."/>
            <person name="Proctor R.H."/>
        </authorList>
    </citation>
    <scope>NUCLEOTIDE SEQUENCE</scope>
    <source>
        <strain evidence="7">NRRL 22465</strain>
    </source>
</reference>
<keyword evidence="6" id="KW-0539">Nucleus</keyword>
<keyword evidence="8" id="KW-1185">Reference proteome</keyword>
<dbReference type="EMBL" id="JABEYC010000442">
    <property type="protein sequence ID" value="KAF4977387.1"/>
    <property type="molecule type" value="Genomic_DNA"/>
</dbReference>
<dbReference type="Gene3D" id="2.40.128.320">
    <property type="entry name" value="Protein HRI1, N-terminal domain"/>
    <property type="match status" value="1"/>
</dbReference>
<organism evidence="7 8">
    <name type="scientific">Fusarium zealandicum</name>
    <dbReference type="NCBI Taxonomy" id="1053134"/>
    <lineage>
        <taxon>Eukaryota</taxon>
        <taxon>Fungi</taxon>
        <taxon>Dikarya</taxon>
        <taxon>Ascomycota</taxon>
        <taxon>Pezizomycotina</taxon>
        <taxon>Sordariomycetes</taxon>
        <taxon>Hypocreomycetidae</taxon>
        <taxon>Hypocreales</taxon>
        <taxon>Nectriaceae</taxon>
        <taxon>Fusarium</taxon>
        <taxon>Fusarium staphyleae species complex</taxon>
    </lineage>
</organism>
<dbReference type="InterPro" id="IPR031818">
    <property type="entry name" value="Hri1"/>
</dbReference>
<dbReference type="GO" id="GO:0005634">
    <property type="term" value="C:nucleus"/>
    <property type="evidence" value="ECO:0007669"/>
    <property type="project" value="UniProtKB-SubCell"/>
</dbReference>
<comment type="caution">
    <text evidence="7">The sequence shown here is derived from an EMBL/GenBank/DDBJ whole genome shotgun (WGS) entry which is preliminary data.</text>
</comment>
<name>A0A8H4UJ08_9HYPO</name>